<gene>
    <name evidence="1" type="ORF">D3S21_20005</name>
</gene>
<evidence type="ECO:0000313" key="1">
    <source>
        <dbReference type="EMBL" id="EBO8105105.1"/>
    </source>
</evidence>
<comment type="caution">
    <text evidence="1">The sequence shown here is derived from an EMBL/GenBank/DDBJ whole genome shotgun (WGS) entry which is preliminary data.</text>
</comment>
<sequence>MMHKPSGRHVVQPVNTLVDVRQMNTGHEASPLRKHIRTLLIDVLRYSSAELLTPSHPLVLRMEKEDAYRISSEYLLLLRKTLTAQQTRKLAQDIKIWCRNEYGMPEYSKEERSYIKALTVSFLNQLVPPPPQRLKRGDPP</sequence>
<organism evidence="1">
    <name type="scientific">Salmonella enterica</name>
    <name type="common">Salmonella choleraesuis</name>
    <dbReference type="NCBI Taxonomy" id="28901"/>
    <lineage>
        <taxon>Bacteria</taxon>
        <taxon>Pseudomonadati</taxon>
        <taxon>Pseudomonadota</taxon>
        <taxon>Gammaproteobacteria</taxon>
        <taxon>Enterobacterales</taxon>
        <taxon>Enterobacteriaceae</taxon>
        <taxon>Salmonella</taxon>
    </lineage>
</organism>
<dbReference type="EMBL" id="AAGJRW010000020">
    <property type="protein sequence ID" value="EBO8105105.1"/>
    <property type="molecule type" value="Genomic_DNA"/>
</dbReference>
<dbReference type="RefSeq" id="WP_042835597.1">
    <property type="nucleotide sequence ID" value="NZ_MYMO01000027.1"/>
</dbReference>
<protein>
    <submittedName>
        <fullName evidence="1">Uncharacterized protein</fullName>
    </submittedName>
</protein>
<accession>A0A5U1RB84</accession>
<proteinExistence type="predicted"/>
<name>A0A5U1RB84_SALER</name>
<reference evidence="1" key="1">
    <citation type="submission" date="2018-09" db="EMBL/GenBank/DDBJ databases">
        <authorList>
            <consortium name="PulseNet: The National Subtyping Network for Foodborne Disease Surveillance"/>
            <person name="Tarr C.L."/>
            <person name="Trees E."/>
            <person name="Katz L.S."/>
            <person name="Carleton-Romer H.A."/>
            <person name="Stroika S."/>
            <person name="Kucerova Z."/>
            <person name="Roache K.F."/>
            <person name="Sabol A.L."/>
            <person name="Besser J."/>
            <person name="Gerner-Smidt P."/>
        </authorList>
    </citation>
    <scope>NUCLEOTIDE SEQUENCE</scope>
    <source>
        <strain evidence="1">PNUSAS051318</strain>
    </source>
</reference>
<dbReference type="AlphaFoldDB" id="A0A5U1RB84"/>